<comment type="caution">
    <text evidence="1">The sequence shown here is derived from an EMBL/GenBank/DDBJ whole genome shotgun (WGS) entry which is preliminary data.</text>
</comment>
<dbReference type="Proteomes" id="UP001359559">
    <property type="component" value="Unassembled WGS sequence"/>
</dbReference>
<accession>A0AAN9K296</accession>
<proteinExistence type="predicted"/>
<evidence type="ECO:0000313" key="1">
    <source>
        <dbReference type="EMBL" id="KAK7309910.1"/>
    </source>
</evidence>
<organism evidence="1 2">
    <name type="scientific">Clitoria ternatea</name>
    <name type="common">Butterfly pea</name>
    <dbReference type="NCBI Taxonomy" id="43366"/>
    <lineage>
        <taxon>Eukaryota</taxon>
        <taxon>Viridiplantae</taxon>
        <taxon>Streptophyta</taxon>
        <taxon>Embryophyta</taxon>
        <taxon>Tracheophyta</taxon>
        <taxon>Spermatophyta</taxon>
        <taxon>Magnoliopsida</taxon>
        <taxon>eudicotyledons</taxon>
        <taxon>Gunneridae</taxon>
        <taxon>Pentapetalae</taxon>
        <taxon>rosids</taxon>
        <taxon>fabids</taxon>
        <taxon>Fabales</taxon>
        <taxon>Fabaceae</taxon>
        <taxon>Papilionoideae</taxon>
        <taxon>50 kb inversion clade</taxon>
        <taxon>NPAAA clade</taxon>
        <taxon>indigoferoid/millettioid clade</taxon>
        <taxon>Phaseoleae</taxon>
        <taxon>Clitoria</taxon>
    </lineage>
</organism>
<evidence type="ECO:0000313" key="2">
    <source>
        <dbReference type="Proteomes" id="UP001359559"/>
    </source>
</evidence>
<name>A0AAN9K296_CLITE</name>
<reference evidence="1 2" key="1">
    <citation type="submission" date="2024-01" db="EMBL/GenBank/DDBJ databases">
        <title>The genomes of 5 underutilized Papilionoideae crops provide insights into root nodulation and disease resistance.</title>
        <authorList>
            <person name="Yuan L."/>
        </authorList>
    </citation>
    <scope>NUCLEOTIDE SEQUENCE [LARGE SCALE GENOMIC DNA]</scope>
    <source>
        <strain evidence="1">LY-2023</strain>
        <tissue evidence="1">Leaf</tissue>
    </source>
</reference>
<protein>
    <submittedName>
        <fullName evidence="1">Uncharacterized protein</fullName>
    </submittedName>
</protein>
<dbReference type="AlphaFoldDB" id="A0AAN9K296"/>
<dbReference type="EMBL" id="JAYKXN010000002">
    <property type="protein sequence ID" value="KAK7309910.1"/>
    <property type="molecule type" value="Genomic_DNA"/>
</dbReference>
<sequence>MISDQASLPNPCTASFVLQVPIREAFAITLFLFFPLHPRGGLSDMKPLSDMGLEAKVKIVNVGEAGLVVLEILYTNDSRCRGAKGGATCEDSPTLNCTSKNESLDTGGSLSPDCVCIVSIKVARLSECVRRAHLLSEAIDVTYFATNSVFVDKLSGALLLL</sequence>
<keyword evidence="2" id="KW-1185">Reference proteome</keyword>
<gene>
    <name evidence="1" type="ORF">RJT34_07025</name>
</gene>